<dbReference type="SUPFAM" id="SSF55031">
    <property type="entry name" value="Bacterial exopeptidase dimerisation domain"/>
    <property type="match status" value="1"/>
</dbReference>
<proteinExistence type="predicted"/>
<evidence type="ECO:0000313" key="6">
    <source>
        <dbReference type="Proteomes" id="UP000255326"/>
    </source>
</evidence>
<keyword evidence="5" id="KW-0645">Protease</keyword>
<dbReference type="GO" id="GO:0004180">
    <property type="term" value="F:carboxypeptidase activity"/>
    <property type="evidence" value="ECO:0007669"/>
    <property type="project" value="UniProtKB-KW"/>
</dbReference>
<dbReference type="InterPro" id="IPR017150">
    <property type="entry name" value="Pept_M20_glutamate_carboxypep"/>
</dbReference>
<name>A0A370GQ11_9BACI</name>
<evidence type="ECO:0000256" key="2">
    <source>
        <dbReference type="ARBA" id="ARBA00022801"/>
    </source>
</evidence>
<dbReference type="InterPro" id="IPR050072">
    <property type="entry name" value="Peptidase_M20A"/>
</dbReference>
<organism evidence="5 6">
    <name type="scientific">Falsibacillus pallidus</name>
    <dbReference type="NCBI Taxonomy" id="493781"/>
    <lineage>
        <taxon>Bacteria</taxon>
        <taxon>Bacillati</taxon>
        <taxon>Bacillota</taxon>
        <taxon>Bacilli</taxon>
        <taxon>Bacillales</taxon>
        <taxon>Bacillaceae</taxon>
        <taxon>Falsibacillus</taxon>
    </lineage>
</organism>
<keyword evidence="2" id="KW-0378">Hydrolase</keyword>
<dbReference type="GO" id="GO:0046872">
    <property type="term" value="F:metal ion binding"/>
    <property type="evidence" value="ECO:0007669"/>
    <property type="project" value="UniProtKB-KW"/>
</dbReference>
<dbReference type="CDD" id="cd03885">
    <property type="entry name" value="M20_CPDG2"/>
    <property type="match status" value="1"/>
</dbReference>
<evidence type="ECO:0000256" key="3">
    <source>
        <dbReference type="PIRSR" id="PIRSR037238-1"/>
    </source>
</evidence>
<dbReference type="InterPro" id="IPR036264">
    <property type="entry name" value="Bact_exopeptidase_dim_dom"/>
</dbReference>
<evidence type="ECO:0000313" key="5">
    <source>
        <dbReference type="EMBL" id="RDI45479.1"/>
    </source>
</evidence>
<gene>
    <name evidence="5" type="ORF">DFR59_102107</name>
</gene>
<dbReference type="PIRSF" id="PIRSF037238">
    <property type="entry name" value="Carboxypeptidase_G2"/>
    <property type="match status" value="1"/>
</dbReference>
<dbReference type="Gene3D" id="3.40.630.10">
    <property type="entry name" value="Zn peptidases"/>
    <property type="match status" value="1"/>
</dbReference>
<evidence type="ECO:0000259" key="4">
    <source>
        <dbReference type="Pfam" id="PF07687"/>
    </source>
</evidence>
<dbReference type="EMBL" id="QQAY01000002">
    <property type="protein sequence ID" value="RDI45479.1"/>
    <property type="molecule type" value="Genomic_DNA"/>
</dbReference>
<keyword evidence="5" id="KW-0121">Carboxypeptidase</keyword>
<accession>A0A370GQ11</accession>
<keyword evidence="1" id="KW-0479">Metal-binding</keyword>
<dbReference type="Pfam" id="PF01546">
    <property type="entry name" value="Peptidase_M20"/>
    <property type="match status" value="1"/>
</dbReference>
<feature type="active site" evidence="3">
    <location>
        <position position="90"/>
    </location>
</feature>
<feature type="domain" description="Peptidase M20 dimerisation" evidence="4">
    <location>
        <begin position="186"/>
        <end position="278"/>
    </location>
</feature>
<keyword evidence="6" id="KW-1185">Reference proteome</keyword>
<dbReference type="InterPro" id="IPR002933">
    <property type="entry name" value="Peptidase_M20"/>
</dbReference>
<feature type="active site" description="Proton acceptor" evidence="3">
    <location>
        <position position="151"/>
    </location>
</feature>
<dbReference type="PANTHER" id="PTHR43808">
    <property type="entry name" value="ACETYLORNITHINE DEACETYLASE"/>
    <property type="match status" value="1"/>
</dbReference>
<protein>
    <submittedName>
        <fullName evidence="5">Glutamate carboxypeptidase</fullName>
    </submittedName>
</protein>
<dbReference type="AlphaFoldDB" id="A0A370GQ11"/>
<dbReference type="SUPFAM" id="SSF53187">
    <property type="entry name" value="Zn-dependent exopeptidases"/>
    <property type="match status" value="1"/>
</dbReference>
<dbReference type="Gene3D" id="3.30.70.360">
    <property type="match status" value="1"/>
</dbReference>
<dbReference type="Proteomes" id="UP000255326">
    <property type="component" value="Unassembled WGS sequence"/>
</dbReference>
<evidence type="ECO:0000256" key="1">
    <source>
        <dbReference type="ARBA" id="ARBA00022723"/>
    </source>
</evidence>
<comment type="caution">
    <text evidence="5">The sequence shown here is derived from an EMBL/GenBank/DDBJ whole genome shotgun (WGS) entry which is preliminary data.</text>
</comment>
<reference evidence="5 6" key="1">
    <citation type="submission" date="2018-07" db="EMBL/GenBank/DDBJ databases">
        <title>Genomic Encyclopedia of Type Strains, Phase IV (KMG-IV): sequencing the most valuable type-strain genomes for metagenomic binning, comparative biology and taxonomic classification.</title>
        <authorList>
            <person name="Goeker M."/>
        </authorList>
    </citation>
    <scope>NUCLEOTIDE SEQUENCE [LARGE SCALE GENOMIC DNA]</scope>
    <source>
        <strain evidence="5 6">DSM 25281</strain>
    </source>
</reference>
<dbReference type="InterPro" id="IPR011650">
    <property type="entry name" value="Peptidase_M20_dimer"/>
</dbReference>
<sequence>MERGMDMNELVAFLKDNELNMLNDLRELVEIESPSTNKQLTNRAGDWIQRNFMHLTGGLTEVIAVEEYGNHIRAQWAEGNGQLLILAHFDTVWPEGTLSRMPFRLDDGKVYGPGTFDMKGGIIQGLYALHALSQLGIKLNKKVVWLFTSDEEIGSPSSEKLIEKEAAKSERVFVLEPSMDGALKTSRKGVGMFKMKVEGIPAHSGVDPEKGVSAIEEMAHQILYLHGLTDLSIGTTVNVGTVHGGTTGNVMAAEANADIDLRVKSKKEFDRLLPLIQQLKPVNPKAKITVEGGINRPTFERTKDTEEMYLTAKKIAQEQLGFTLEERETGGGSDGNFTAPLAPTLDGLGPVGDGAHAEHEHLIWHEMPIRSALLAMLLIAYGK</sequence>
<dbReference type="Pfam" id="PF07687">
    <property type="entry name" value="M20_dimer"/>
    <property type="match status" value="1"/>
</dbReference>
<dbReference type="PANTHER" id="PTHR43808:SF9">
    <property type="entry name" value="BLL0789 PROTEIN"/>
    <property type="match status" value="1"/>
</dbReference>